<evidence type="ECO:0000256" key="1">
    <source>
        <dbReference type="SAM" id="MobiDB-lite"/>
    </source>
</evidence>
<feature type="region of interest" description="Disordered" evidence="1">
    <location>
        <begin position="376"/>
        <end position="395"/>
    </location>
</feature>
<feature type="region of interest" description="Disordered" evidence="1">
    <location>
        <begin position="525"/>
        <end position="547"/>
    </location>
</feature>
<feature type="region of interest" description="Disordered" evidence="1">
    <location>
        <begin position="444"/>
        <end position="468"/>
    </location>
</feature>
<dbReference type="AlphaFoldDB" id="A0AAJ0MHU8"/>
<name>A0AAJ0MHU8_9PEZI</name>
<feature type="transmembrane region" description="Helical" evidence="2">
    <location>
        <begin position="479"/>
        <end position="499"/>
    </location>
</feature>
<accession>A0AAJ0MHU8</accession>
<evidence type="ECO:0000313" key="4">
    <source>
        <dbReference type="Proteomes" id="UP001275084"/>
    </source>
</evidence>
<organism evidence="3 4">
    <name type="scientific">Lasiosphaeria hispida</name>
    <dbReference type="NCBI Taxonomy" id="260671"/>
    <lineage>
        <taxon>Eukaryota</taxon>
        <taxon>Fungi</taxon>
        <taxon>Dikarya</taxon>
        <taxon>Ascomycota</taxon>
        <taxon>Pezizomycotina</taxon>
        <taxon>Sordariomycetes</taxon>
        <taxon>Sordariomycetidae</taxon>
        <taxon>Sordariales</taxon>
        <taxon>Lasiosphaeriaceae</taxon>
        <taxon>Lasiosphaeria</taxon>
    </lineage>
</organism>
<keyword evidence="2" id="KW-0472">Membrane</keyword>
<keyword evidence="4" id="KW-1185">Reference proteome</keyword>
<dbReference type="Gene3D" id="1.20.58.340">
    <property type="entry name" value="Magnesium transport protein CorA, transmembrane region"/>
    <property type="match status" value="1"/>
</dbReference>
<reference evidence="3" key="1">
    <citation type="journal article" date="2023" name="Mol. Phylogenet. Evol.">
        <title>Genome-scale phylogeny and comparative genomics of the fungal order Sordariales.</title>
        <authorList>
            <person name="Hensen N."/>
            <person name="Bonometti L."/>
            <person name="Westerberg I."/>
            <person name="Brannstrom I.O."/>
            <person name="Guillou S."/>
            <person name="Cros-Aarteil S."/>
            <person name="Calhoun S."/>
            <person name="Haridas S."/>
            <person name="Kuo A."/>
            <person name="Mondo S."/>
            <person name="Pangilinan J."/>
            <person name="Riley R."/>
            <person name="LaButti K."/>
            <person name="Andreopoulos B."/>
            <person name="Lipzen A."/>
            <person name="Chen C."/>
            <person name="Yan M."/>
            <person name="Daum C."/>
            <person name="Ng V."/>
            <person name="Clum A."/>
            <person name="Steindorff A."/>
            <person name="Ohm R.A."/>
            <person name="Martin F."/>
            <person name="Silar P."/>
            <person name="Natvig D.O."/>
            <person name="Lalanne C."/>
            <person name="Gautier V."/>
            <person name="Ament-Velasquez S.L."/>
            <person name="Kruys A."/>
            <person name="Hutchinson M.I."/>
            <person name="Powell A.J."/>
            <person name="Barry K."/>
            <person name="Miller A.N."/>
            <person name="Grigoriev I.V."/>
            <person name="Debuchy R."/>
            <person name="Gladieux P."/>
            <person name="Hiltunen Thoren M."/>
            <person name="Johannesson H."/>
        </authorList>
    </citation>
    <scope>NUCLEOTIDE SEQUENCE</scope>
    <source>
        <strain evidence="3">CBS 955.72</strain>
    </source>
</reference>
<proteinExistence type="predicted"/>
<comment type="caution">
    <text evidence="3">The sequence shown here is derived from an EMBL/GenBank/DDBJ whole genome shotgun (WGS) entry which is preliminary data.</text>
</comment>
<gene>
    <name evidence="3" type="ORF">B0T25DRAFT_533500</name>
</gene>
<feature type="transmembrane region" description="Helical" evidence="2">
    <location>
        <begin position="406"/>
        <end position="429"/>
    </location>
</feature>
<reference evidence="3" key="2">
    <citation type="submission" date="2023-06" db="EMBL/GenBank/DDBJ databases">
        <authorList>
            <consortium name="Lawrence Berkeley National Laboratory"/>
            <person name="Haridas S."/>
            <person name="Hensen N."/>
            <person name="Bonometti L."/>
            <person name="Westerberg I."/>
            <person name="Brannstrom I.O."/>
            <person name="Guillou S."/>
            <person name="Cros-Aarteil S."/>
            <person name="Calhoun S."/>
            <person name="Kuo A."/>
            <person name="Mondo S."/>
            <person name="Pangilinan J."/>
            <person name="Riley R."/>
            <person name="Labutti K."/>
            <person name="Andreopoulos B."/>
            <person name="Lipzen A."/>
            <person name="Chen C."/>
            <person name="Yanf M."/>
            <person name="Daum C."/>
            <person name="Ng V."/>
            <person name="Clum A."/>
            <person name="Steindorff A."/>
            <person name="Ohm R."/>
            <person name="Martin F."/>
            <person name="Silar P."/>
            <person name="Natvig D."/>
            <person name="Lalanne C."/>
            <person name="Gautier V."/>
            <person name="Ament-Velasquez S.L."/>
            <person name="Kruys A."/>
            <person name="Hutchinson M.I."/>
            <person name="Powell A.J."/>
            <person name="Barry K."/>
            <person name="Miller A.N."/>
            <person name="Grigoriev I.V."/>
            <person name="Debuchy R."/>
            <person name="Gladieux P."/>
            <person name="Thoren M.H."/>
            <person name="Johannesson H."/>
        </authorList>
    </citation>
    <scope>NUCLEOTIDE SEQUENCE</scope>
    <source>
        <strain evidence="3">CBS 955.72</strain>
    </source>
</reference>
<keyword evidence="2" id="KW-0812">Transmembrane</keyword>
<evidence type="ECO:0000313" key="3">
    <source>
        <dbReference type="EMBL" id="KAK3359648.1"/>
    </source>
</evidence>
<keyword evidence="2" id="KW-1133">Transmembrane helix</keyword>
<feature type="compositionally biased region" description="Polar residues" evidence="1">
    <location>
        <begin position="450"/>
        <end position="466"/>
    </location>
</feature>
<protein>
    <submittedName>
        <fullName evidence="3">Uncharacterized protein</fullName>
    </submittedName>
</protein>
<dbReference type="Proteomes" id="UP001275084">
    <property type="component" value="Unassembled WGS sequence"/>
</dbReference>
<dbReference type="EMBL" id="JAUIQD010000002">
    <property type="protein sequence ID" value="KAK3359648.1"/>
    <property type="molecule type" value="Genomic_DNA"/>
</dbReference>
<sequence>MDWPDAEKPVLQPEDDTFEFATESDFTCRVLRSCGKALDLPVPESGPCTEWDNWLESLVFRRLPQDRHDSPESPDGTGYHILLSARVRPTQTNPTEEAADLYYLPCKEEHWEKLVQRVPFHNAISDNIGRGKGFSTCLATEHNGESVEMYTAVMSREWPENIAISSTYFRSSGFTVAIIYGCSDTKGKHDDKPSVMDRIQTLLNRSPEAKAHPLLLPRIFAELQRDRVEALVLDIETQLDDLNSNLKINVLHVDDDVVPEPRQLDWEMSRRLGRFRVKAKRVEEEARMSRENLHKMINHIKASTESGFWLGNAGTQYSQNHEALFKKNTKRFKDRFEDICNELDSMMVRCRTAFEEVTYARELFMAELARQETELARQEAEHSKKEAELSKVEAKKTTRQTRMSTVIAFVAMLYLPISLVATIFAMPVFDFSHRWMDEKFRYVPEDSDTSDGPSNLPDTSGSQSAQAPHHDSPVFSAYFWWYLVVSVGLTLITLGLWYWRIRDDADENANDAGEADEKGALKHAKCRAEADGSETPGTPSGGVSGGSSWEALSRKLLRINKYKQASDGSMV</sequence>
<evidence type="ECO:0000256" key="2">
    <source>
        <dbReference type="SAM" id="Phobius"/>
    </source>
</evidence>